<reference evidence="3" key="1">
    <citation type="submission" date="2016-10" db="EMBL/GenBank/DDBJ databases">
        <authorList>
            <person name="Varghese N."/>
            <person name="Submissions S."/>
        </authorList>
    </citation>
    <scope>NUCLEOTIDE SEQUENCE [LARGE SCALE GENOMIC DNA]</scope>
    <source>
        <strain evidence="3">DSM 44796</strain>
    </source>
</reference>
<sequence length="1485" mass="160922">MSTSENGNREQEEPVALPRFQSAFNAVGGSPRKGEVAEELRPITIEPRLSLLPKHLYGRDAVKPELVKALRERDGKIWVLHGIPGGGKSTLALWLARQASDQGRKVYWVGHSDVERSMHAVARNLGVDQGRLGDANARTVVWQALEKSAEPWLLVFDNVDDVHREDLFGSSGPELDGTGWIRASRTGMVVVTSRRSDRAPWGEHAELRRVECLSHTDGGLVLSGLAPGAGTEAEAQALAERLGGLPLALRLAGRYLADDPPFNRTFVTYLHALERDLDLLDAAEPTQPALSDEEAARRSIRLTWELSLALLEQRELHAARPVLQLLSCFGAPHPIPVDLLSAEPLRLPAFDRGGTPLTETHLGRVVRGLTSSALLDQTVEPEDEAVCLRLHPLLCEVISASRDASADGGVIWSTAVSLLAASDLRSARMPAICTSVVTNVPVADLDVLAHAVDTTDECASHLLHSGAIRASHDMSRLALERASVLEPLHPVRLQARLAVGLIGRTEGHATATEELATLYGDAQQVFDQDGEFMVTLRQQLAHAAWNSNEYDLADDLYEDLMEAHDRGVCPGLRKATRFGYAQMMTRRGAFDVAEHEFLAVLEEERATWPDDPDHPDILVTRAMLADAWAGKGELVKARDELKAVLHAQERVHGSDNPLTLSARVTLMGVHSLLSEQGNAEAQLNQMLRIHHNALNPEDPLALLGIATLINMRAHSQAADADPRRDAERLIHVAVTMASTLGDDHPFVLSTRLGAAVQRHHFDHAGAREEVETVLDLQLDTHGPLHIATLSTRLVYAQMLVESEQDNAQAEEELRDLLDAQMLAFGPDNPHTSMVRSALANISLLNGDREGCQELLRQSLESLERLHGPDHDDTRETRAALARLLAELRRFAAAEQELLLLIESLGKDGPESDETLGARLLLALVHWADERHATAETEVRELLAVLARLEEDHRYDIAMVNTVLAGILREGSRLGESEALLLGVITALEELGDPDDDIVYVRLALSEVLHELGRLPEAEHHLQLLLANVDAETHPEEEDKARLLLDVVAEQLNAPAAGTPAAGTPVAGTPAAVVAEPAPAADPPPAAEDSARWRAFLTGSGAAPHQVAPAPPPVPVQTEQEVVPPAPPPRTEPLAAPADPFGAAMALLDRGQADQSEHALRGLLRTADYRVPLALARICRAGGRLAEAERLLSAAPEHAEIAGERAETARERRITHADDLRLAGALAALLRRSDLSEVVRTAVRRRYALVLADQGFLAAAHGQLAGVLAAVRRLGQPSLPCLVDVALVRPYDETTAAHLDRTYQTVVDQVGDEHALALRVAQERAVLRSEQGDVPRAVEELNAVLSARIRLSASPDRVKSVLRRALAVALRRGGDLAAARDLLGEVLGELRPALGPEHPEVLRAQAELGAVTNGELRPVLAAQLRRRGEWHPDVAVTRHHIGVLAAAGGERETARAELALAVRIRARSLGSTHPATRASEMELARV</sequence>
<dbReference type="InterPro" id="IPR027417">
    <property type="entry name" value="P-loop_NTPase"/>
</dbReference>
<dbReference type="Gene3D" id="1.25.40.10">
    <property type="entry name" value="Tetratricopeptide repeat domain"/>
    <property type="match status" value="5"/>
</dbReference>
<dbReference type="SUPFAM" id="SSF52540">
    <property type="entry name" value="P-loop containing nucleoside triphosphate hydrolases"/>
    <property type="match status" value="1"/>
</dbReference>
<dbReference type="InterPro" id="IPR011990">
    <property type="entry name" value="TPR-like_helical_dom_sf"/>
</dbReference>
<dbReference type="InterPro" id="IPR053137">
    <property type="entry name" value="NLR-like"/>
</dbReference>
<evidence type="ECO:0000256" key="1">
    <source>
        <dbReference type="SAM" id="MobiDB-lite"/>
    </source>
</evidence>
<gene>
    <name evidence="2" type="ORF">SAMN04488074_117102</name>
</gene>
<dbReference type="PRINTS" id="PR00364">
    <property type="entry name" value="DISEASERSIST"/>
</dbReference>
<dbReference type="EMBL" id="FNET01000017">
    <property type="protein sequence ID" value="SDM15816.1"/>
    <property type="molecule type" value="Genomic_DNA"/>
</dbReference>
<protein>
    <submittedName>
        <fullName evidence="2">Tetratricopeptide repeat-containing protein</fullName>
    </submittedName>
</protein>
<dbReference type="PANTHER" id="PTHR46082:SF6">
    <property type="entry name" value="AAA+ ATPASE DOMAIN-CONTAINING PROTEIN-RELATED"/>
    <property type="match status" value="1"/>
</dbReference>
<dbReference type="Gene3D" id="3.40.50.300">
    <property type="entry name" value="P-loop containing nucleotide triphosphate hydrolases"/>
    <property type="match status" value="1"/>
</dbReference>
<proteinExistence type="predicted"/>
<accession>A0A1G9QXQ4</accession>
<name>A0A1G9QXQ4_9PSEU</name>
<organism evidence="2 3">
    <name type="scientific">Lentzea albidocapillata subsp. violacea</name>
    <dbReference type="NCBI Taxonomy" id="128104"/>
    <lineage>
        <taxon>Bacteria</taxon>
        <taxon>Bacillati</taxon>
        <taxon>Actinomycetota</taxon>
        <taxon>Actinomycetes</taxon>
        <taxon>Pseudonocardiales</taxon>
        <taxon>Pseudonocardiaceae</taxon>
        <taxon>Lentzea</taxon>
    </lineage>
</organism>
<feature type="region of interest" description="Disordered" evidence="1">
    <location>
        <begin position="1101"/>
        <end position="1126"/>
    </location>
</feature>
<evidence type="ECO:0000313" key="2">
    <source>
        <dbReference type="EMBL" id="SDM15816.1"/>
    </source>
</evidence>
<dbReference type="RefSeq" id="WP_143027928.1">
    <property type="nucleotide sequence ID" value="NZ_FNET01000017.1"/>
</dbReference>
<dbReference type="Proteomes" id="UP000199682">
    <property type="component" value="Unassembled WGS sequence"/>
</dbReference>
<evidence type="ECO:0000313" key="3">
    <source>
        <dbReference type="Proteomes" id="UP000199682"/>
    </source>
</evidence>
<dbReference type="Pfam" id="PF13424">
    <property type="entry name" value="TPR_12"/>
    <property type="match status" value="1"/>
</dbReference>
<dbReference type="SUPFAM" id="SSF48452">
    <property type="entry name" value="TPR-like"/>
    <property type="match status" value="2"/>
</dbReference>
<dbReference type="PANTHER" id="PTHR46082">
    <property type="entry name" value="ATP/GTP-BINDING PROTEIN-RELATED"/>
    <property type="match status" value="1"/>
</dbReference>